<evidence type="ECO:0000256" key="2">
    <source>
        <dbReference type="ARBA" id="ARBA00022741"/>
    </source>
</evidence>
<dbReference type="AlphaFoldDB" id="A0A2N0VJ15"/>
<evidence type="ECO:0000256" key="1">
    <source>
        <dbReference type="ARBA" id="ARBA00022448"/>
    </source>
</evidence>
<dbReference type="Proteomes" id="UP000233398">
    <property type="component" value="Unassembled WGS sequence"/>
</dbReference>
<comment type="caution">
    <text evidence="5">The sequence shown here is derived from an EMBL/GenBank/DDBJ whole genome shotgun (WGS) entry which is preliminary data.</text>
</comment>
<dbReference type="InterPro" id="IPR051782">
    <property type="entry name" value="ABC_Transporter_VariousFunc"/>
</dbReference>
<evidence type="ECO:0000313" key="6">
    <source>
        <dbReference type="Proteomes" id="UP000233398"/>
    </source>
</evidence>
<dbReference type="CDD" id="cd03230">
    <property type="entry name" value="ABC_DR_subfamily_A"/>
    <property type="match status" value="1"/>
</dbReference>
<keyword evidence="3 5" id="KW-0067">ATP-binding</keyword>
<name>A0A2N0VJ15_9BACT</name>
<dbReference type="EMBL" id="PISP01000001">
    <property type="protein sequence ID" value="PKD44172.1"/>
    <property type="molecule type" value="Genomic_DNA"/>
</dbReference>
<dbReference type="InterPro" id="IPR003439">
    <property type="entry name" value="ABC_transporter-like_ATP-bd"/>
</dbReference>
<evidence type="ECO:0000259" key="4">
    <source>
        <dbReference type="PROSITE" id="PS50893"/>
    </source>
</evidence>
<organism evidence="5 6">
    <name type="scientific">Rhodohalobacter barkolensis</name>
    <dbReference type="NCBI Taxonomy" id="2053187"/>
    <lineage>
        <taxon>Bacteria</taxon>
        <taxon>Pseudomonadati</taxon>
        <taxon>Balneolota</taxon>
        <taxon>Balneolia</taxon>
        <taxon>Balneolales</taxon>
        <taxon>Balneolaceae</taxon>
        <taxon>Rhodohalobacter</taxon>
    </lineage>
</organism>
<dbReference type="PANTHER" id="PTHR42939:SF1">
    <property type="entry name" value="ABC TRANSPORTER ATP-BINDING PROTEIN ALBC-RELATED"/>
    <property type="match status" value="1"/>
</dbReference>
<accession>A0A2N0VJ15</accession>
<protein>
    <submittedName>
        <fullName evidence="5">ABC transporter ATP-binding protein</fullName>
    </submittedName>
</protein>
<reference evidence="5 6" key="1">
    <citation type="submission" date="2017-11" db="EMBL/GenBank/DDBJ databases">
        <title>Rhodohalobacter 15182 sp. nov., isolated from a salt lake.</title>
        <authorList>
            <person name="Han S."/>
        </authorList>
    </citation>
    <scope>NUCLEOTIDE SEQUENCE [LARGE SCALE GENOMIC DNA]</scope>
    <source>
        <strain evidence="5 6">15182</strain>
    </source>
</reference>
<dbReference type="SUPFAM" id="SSF52540">
    <property type="entry name" value="P-loop containing nucleoside triphosphate hydrolases"/>
    <property type="match status" value="1"/>
</dbReference>
<gene>
    <name evidence="5" type="ORF">CWD77_01510</name>
</gene>
<dbReference type="InterPro" id="IPR027417">
    <property type="entry name" value="P-loop_NTPase"/>
</dbReference>
<dbReference type="GO" id="GO:0005524">
    <property type="term" value="F:ATP binding"/>
    <property type="evidence" value="ECO:0007669"/>
    <property type="project" value="UniProtKB-KW"/>
</dbReference>
<dbReference type="RefSeq" id="WP_101071462.1">
    <property type="nucleotide sequence ID" value="NZ_PISP01000001.1"/>
</dbReference>
<dbReference type="InterPro" id="IPR003593">
    <property type="entry name" value="AAA+_ATPase"/>
</dbReference>
<dbReference type="SMART" id="SM00382">
    <property type="entry name" value="AAA"/>
    <property type="match status" value="1"/>
</dbReference>
<dbReference type="GO" id="GO:0016887">
    <property type="term" value="F:ATP hydrolysis activity"/>
    <property type="evidence" value="ECO:0007669"/>
    <property type="project" value="InterPro"/>
</dbReference>
<keyword evidence="6" id="KW-1185">Reference proteome</keyword>
<dbReference type="OrthoDB" id="9801987at2"/>
<evidence type="ECO:0000256" key="3">
    <source>
        <dbReference type="ARBA" id="ARBA00022840"/>
    </source>
</evidence>
<feature type="domain" description="ABC transporter" evidence="4">
    <location>
        <begin position="2"/>
        <end position="207"/>
    </location>
</feature>
<dbReference type="PANTHER" id="PTHR42939">
    <property type="entry name" value="ABC TRANSPORTER ATP-BINDING PROTEIN ALBC-RELATED"/>
    <property type="match status" value="1"/>
</dbReference>
<dbReference type="PROSITE" id="PS50893">
    <property type="entry name" value="ABC_TRANSPORTER_2"/>
    <property type="match status" value="1"/>
</dbReference>
<evidence type="ECO:0000313" key="5">
    <source>
        <dbReference type="EMBL" id="PKD44172.1"/>
    </source>
</evidence>
<keyword evidence="1" id="KW-0813">Transport</keyword>
<dbReference type="Gene3D" id="3.40.50.300">
    <property type="entry name" value="P-loop containing nucleotide triphosphate hydrolases"/>
    <property type="match status" value="1"/>
</dbReference>
<dbReference type="Pfam" id="PF00005">
    <property type="entry name" value="ABC_tran"/>
    <property type="match status" value="1"/>
</dbReference>
<keyword evidence="2" id="KW-0547">Nucleotide-binding</keyword>
<sequence>MISIKNLTKQYKPGHPIFSDFSKEFNPGDAIGIIGPNGSGKTTFLRILSVNSFPSEGGVFFDEVNIHEHPNQYLKNVGLVHDEETLPAHLTASELLEWILRNRNSWNESSEQEIEKIFDQLSLDARNEQIGTFSTGMKKKTQIAAALIHQPKILIMDEPLRGLDKETRVIVMDMLKEIKSNNTLIFMSSHYMGEEGELFDEMIHFPL</sequence>
<proteinExistence type="predicted"/>